<feature type="chain" id="PRO_5042004629" evidence="1">
    <location>
        <begin position="19"/>
        <end position="168"/>
    </location>
</feature>
<comment type="caution">
    <text evidence="2">The sequence shown here is derived from an EMBL/GenBank/DDBJ whole genome shotgun (WGS) entry which is preliminary data.</text>
</comment>
<organism evidence="2 3">
    <name type="scientific">Multifurca ochricompacta</name>
    <dbReference type="NCBI Taxonomy" id="376703"/>
    <lineage>
        <taxon>Eukaryota</taxon>
        <taxon>Fungi</taxon>
        <taxon>Dikarya</taxon>
        <taxon>Basidiomycota</taxon>
        <taxon>Agaricomycotina</taxon>
        <taxon>Agaricomycetes</taxon>
        <taxon>Russulales</taxon>
        <taxon>Russulaceae</taxon>
        <taxon>Multifurca</taxon>
    </lineage>
</organism>
<evidence type="ECO:0000256" key="1">
    <source>
        <dbReference type="SAM" id="SignalP"/>
    </source>
</evidence>
<dbReference type="AlphaFoldDB" id="A0AAD4M5R0"/>
<keyword evidence="1" id="KW-0732">Signal</keyword>
<keyword evidence="3" id="KW-1185">Reference proteome</keyword>
<evidence type="ECO:0000313" key="3">
    <source>
        <dbReference type="Proteomes" id="UP001203297"/>
    </source>
</evidence>
<proteinExistence type="predicted"/>
<accession>A0AAD4M5R0</accession>
<dbReference type="Proteomes" id="UP001203297">
    <property type="component" value="Unassembled WGS sequence"/>
</dbReference>
<evidence type="ECO:0000313" key="2">
    <source>
        <dbReference type="EMBL" id="KAI0300652.1"/>
    </source>
</evidence>
<protein>
    <submittedName>
        <fullName evidence="2">Uncharacterized protein</fullName>
    </submittedName>
</protein>
<feature type="signal peptide" evidence="1">
    <location>
        <begin position="1"/>
        <end position="18"/>
    </location>
</feature>
<dbReference type="EMBL" id="WTXG01000017">
    <property type="protein sequence ID" value="KAI0300652.1"/>
    <property type="molecule type" value="Genomic_DNA"/>
</dbReference>
<sequence>MRIFRVLPILGLLFGAHASPLESREPASHPLDARAPLDVCANVNVDLAVPDSLGTLTTVGRIDVCLCLSALPLFLKTNNVAIVAVQTASESVVTDILTKIIIGTAPNAHCVYPDHSTPICINGNPCGFQCTDGFTPYPPQYPTTCVCDAPNIVCNGKCVPPGSCLPFL</sequence>
<gene>
    <name evidence="2" type="ORF">B0F90DRAFT_395233</name>
</gene>
<reference evidence="2" key="1">
    <citation type="journal article" date="2022" name="New Phytol.">
        <title>Evolutionary transition to the ectomycorrhizal habit in the genomes of a hyperdiverse lineage of mushroom-forming fungi.</title>
        <authorList>
            <person name="Looney B."/>
            <person name="Miyauchi S."/>
            <person name="Morin E."/>
            <person name="Drula E."/>
            <person name="Courty P.E."/>
            <person name="Kohler A."/>
            <person name="Kuo A."/>
            <person name="LaButti K."/>
            <person name="Pangilinan J."/>
            <person name="Lipzen A."/>
            <person name="Riley R."/>
            <person name="Andreopoulos W."/>
            <person name="He G."/>
            <person name="Johnson J."/>
            <person name="Nolan M."/>
            <person name="Tritt A."/>
            <person name="Barry K.W."/>
            <person name="Grigoriev I.V."/>
            <person name="Nagy L.G."/>
            <person name="Hibbett D."/>
            <person name="Henrissat B."/>
            <person name="Matheny P.B."/>
            <person name="Labbe J."/>
            <person name="Martin F.M."/>
        </authorList>
    </citation>
    <scope>NUCLEOTIDE SEQUENCE</scope>
    <source>
        <strain evidence="2">BPL690</strain>
    </source>
</reference>
<name>A0AAD4M5R0_9AGAM</name>